<keyword evidence="2" id="KW-0964">Secreted</keyword>
<name>A0A2W5N4F0_RHOSU</name>
<proteinExistence type="predicted"/>
<dbReference type="PANTHER" id="PTHR38340:SF1">
    <property type="entry name" value="S-LAYER PROTEIN"/>
    <property type="match status" value="1"/>
</dbReference>
<gene>
    <name evidence="3" type="ORF">DI556_14425</name>
</gene>
<dbReference type="GO" id="GO:0005509">
    <property type="term" value="F:calcium ion binding"/>
    <property type="evidence" value="ECO:0007669"/>
    <property type="project" value="InterPro"/>
</dbReference>
<dbReference type="PRINTS" id="PR00313">
    <property type="entry name" value="CABNDNGRPT"/>
</dbReference>
<dbReference type="Pfam" id="PF00353">
    <property type="entry name" value="HemolysinCabind"/>
    <property type="match status" value="4"/>
</dbReference>
<dbReference type="InterPro" id="IPR001343">
    <property type="entry name" value="Hemolysn_Ca-bd"/>
</dbReference>
<reference evidence="3 4" key="1">
    <citation type="submission" date="2017-08" db="EMBL/GenBank/DDBJ databases">
        <title>Infants hospitalized years apart are colonized by the same room-sourced microbial strains.</title>
        <authorList>
            <person name="Brooks B."/>
            <person name="Olm M.R."/>
            <person name="Firek B.A."/>
            <person name="Baker R."/>
            <person name="Thomas B.C."/>
            <person name="Morowitz M.J."/>
            <person name="Banfield J.F."/>
        </authorList>
    </citation>
    <scope>NUCLEOTIDE SEQUENCE [LARGE SCALE GENOMIC DNA]</scope>
    <source>
        <strain evidence="3">S2_005_002_R2_34</strain>
    </source>
</reference>
<evidence type="ECO:0000256" key="2">
    <source>
        <dbReference type="ARBA" id="ARBA00022525"/>
    </source>
</evidence>
<dbReference type="Gene3D" id="2.150.10.10">
    <property type="entry name" value="Serralysin-like metalloprotease, C-terminal"/>
    <property type="match status" value="3"/>
</dbReference>
<dbReference type="InterPro" id="IPR018511">
    <property type="entry name" value="Hemolysin-typ_Ca-bd_CS"/>
</dbReference>
<dbReference type="Proteomes" id="UP000249185">
    <property type="component" value="Unassembled WGS sequence"/>
</dbReference>
<evidence type="ECO:0000256" key="1">
    <source>
        <dbReference type="ARBA" id="ARBA00004613"/>
    </source>
</evidence>
<dbReference type="PROSITE" id="PS00330">
    <property type="entry name" value="HEMOLYSIN_CALCIUM"/>
    <property type="match status" value="2"/>
</dbReference>
<evidence type="ECO:0000313" key="4">
    <source>
        <dbReference type="Proteomes" id="UP000249185"/>
    </source>
</evidence>
<dbReference type="SUPFAM" id="SSF51120">
    <property type="entry name" value="beta-Roll"/>
    <property type="match status" value="3"/>
</dbReference>
<evidence type="ECO:0000313" key="3">
    <source>
        <dbReference type="EMBL" id="PZQ48342.1"/>
    </source>
</evidence>
<dbReference type="PANTHER" id="PTHR38340">
    <property type="entry name" value="S-LAYER PROTEIN"/>
    <property type="match status" value="1"/>
</dbReference>
<protein>
    <recommendedName>
        <fullName evidence="5">Calcium-binding protein</fullName>
    </recommendedName>
</protein>
<dbReference type="EMBL" id="QFPW01000012">
    <property type="protein sequence ID" value="PZQ48342.1"/>
    <property type="molecule type" value="Genomic_DNA"/>
</dbReference>
<dbReference type="InterPro" id="IPR011049">
    <property type="entry name" value="Serralysin-like_metalloprot_C"/>
</dbReference>
<accession>A0A2W5N4F0</accession>
<organism evidence="3 4">
    <name type="scientific">Rhodovulum sulfidophilum</name>
    <name type="common">Rhodobacter sulfidophilus</name>
    <dbReference type="NCBI Taxonomy" id="35806"/>
    <lineage>
        <taxon>Bacteria</taxon>
        <taxon>Pseudomonadati</taxon>
        <taxon>Pseudomonadota</taxon>
        <taxon>Alphaproteobacteria</taxon>
        <taxon>Rhodobacterales</taxon>
        <taxon>Paracoccaceae</taxon>
        <taxon>Rhodovulum</taxon>
    </lineage>
</organism>
<dbReference type="AlphaFoldDB" id="A0A2W5N4F0"/>
<comment type="subcellular location">
    <subcellularLocation>
        <location evidence="1">Secreted</location>
    </subcellularLocation>
</comment>
<comment type="caution">
    <text evidence="3">The sequence shown here is derived from an EMBL/GenBank/DDBJ whole genome shotgun (WGS) entry which is preliminary data.</text>
</comment>
<dbReference type="GO" id="GO:0005576">
    <property type="term" value="C:extracellular region"/>
    <property type="evidence" value="ECO:0007669"/>
    <property type="project" value="UniProtKB-SubCell"/>
</dbReference>
<sequence length="455" mass="45690">MGLIIGTNGNNILIGGSGTDFIYGLGGNDTMFGGGGADYIHTGSGLNTVRAGGGDDVVLLEAAGGDLDGESGNDSLLLSFAAAASRFDLAAGTGRINGGVTFAAKNFENITTGRGMDLVYGSNGANRISTGAGNDTIAARGGADTIEAGAGDDAVLGDAGDDLLIAGTGRDHFDGGKDHDTLSYADSKGAIQVDVAAGTVKQAGDPTDTFANIELFLGSGRSDVFTGAAAKAEFQGNAGDDYFYAGSGAEGIHGGAGTDTVSYIRSGSGVGVNLTTGEGSGGFAQGDRLSGIEHISASNGSDQLTGDGKANILYGFAGDDDISGGGGDDILVGGAGRDELTGGAGADRFVFSAQDAGSVDTIYDFQRGVDTIDLWIDGDVHVAGDQDFTRLTSYAAPETQAGFTAGTINVRYDATFNRTMVDVNVDDTIRNGVDPAELTIALTGRVNLALSDFDF</sequence>
<dbReference type="InterPro" id="IPR050557">
    <property type="entry name" value="RTX_toxin/Mannuronan_C5-epim"/>
</dbReference>
<evidence type="ECO:0008006" key="5">
    <source>
        <dbReference type="Google" id="ProtNLM"/>
    </source>
</evidence>